<organism evidence="1 2">
    <name type="scientific">Pelomicrobium methylotrophicum</name>
    <dbReference type="NCBI Taxonomy" id="2602750"/>
    <lineage>
        <taxon>Bacteria</taxon>
        <taxon>Pseudomonadati</taxon>
        <taxon>Pseudomonadota</taxon>
        <taxon>Hydrogenophilia</taxon>
        <taxon>Hydrogenophilia incertae sedis</taxon>
        <taxon>Pelomicrobium</taxon>
    </lineage>
</organism>
<accession>A0A5C7EM89</accession>
<proteinExistence type="predicted"/>
<dbReference type="InterPro" id="IPR002736">
    <property type="entry name" value="CitG"/>
</dbReference>
<evidence type="ECO:0000313" key="1">
    <source>
        <dbReference type="EMBL" id="TXF12703.1"/>
    </source>
</evidence>
<protein>
    <submittedName>
        <fullName evidence="1">Triphosphoribosyl-dephospho-CoA synthase</fullName>
    </submittedName>
</protein>
<gene>
    <name evidence="1" type="ORF">FR698_04935</name>
</gene>
<dbReference type="Proteomes" id="UP000321201">
    <property type="component" value="Unassembled WGS sequence"/>
</dbReference>
<dbReference type="GO" id="GO:0005524">
    <property type="term" value="F:ATP binding"/>
    <property type="evidence" value="ECO:0007669"/>
    <property type="project" value="InterPro"/>
</dbReference>
<dbReference type="PANTHER" id="PTHR42280">
    <property type="entry name" value="CITG FAMILY PROTEIN"/>
    <property type="match status" value="1"/>
</dbReference>
<dbReference type="PANTHER" id="PTHR42280:SF1">
    <property type="entry name" value="CITG FAMILY PROTEIN"/>
    <property type="match status" value="1"/>
</dbReference>
<dbReference type="AlphaFoldDB" id="A0A5C7EM89"/>
<dbReference type="Pfam" id="PF01874">
    <property type="entry name" value="CitG"/>
    <property type="match status" value="1"/>
</dbReference>
<reference evidence="1 2" key="1">
    <citation type="submission" date="2019-08" db="EMBL/GenBank/DDBJ databases">
        <title>Pelomicrobium methylotrophicum gen. nov., sp. nov. a moderately thermophilic, facultatively anaerobic, lithoautotrophic and methylotrophic bacterium isolated from a terrestrial mud volcano.</title>
        <authorList>
            <person name="Slobodkina G.B."/>
            <person name="Merkel A.Y."/>
            <person name="Slobodkin A.I."/>
        </authorList>
    </citation>
    <scope>NUCLEOTIDE SEQUENCE [LARGE SCALE GENOMIC DNA]</scope>
    <source>
        <strain evidence="1 2">SM250</strain>
    </source>
</reference>
<dbReference type="Gene3D" id="1.10.4200.10">
    <property type="entry name" value="Triphosphoribosyl-dephospho-CoA protein"/>
    <property type="match status" value="1"/>
</dbReference>
<dbReference type="InParanoid" id="A0A5C7EM89"/>
<sequence>MGERSSRADGVAQALARACIADVLALKPGNVSVYAAGHGMVAADFVRSAQAIVGPLTAPGLGVGARILRAVEATRAAVGCNTNLGIVLACAPLCQAALEAGRGVSLRGALQRLLKRLDVADAQDAYRAIRVANPGGLGRSERYDVRGRARVSLLAAMAEAQDRDSIARQYANGYQEVFELGVPRARWALARWESEEWAAVAIYLGLLARLPDTHVARKLGLAAARRVSAEAAPLEAAFVRCHHPEELVPRLLDWDRRLKSEGINPGTTADLTVASLFVLYLQDMLDKEFGGCDGMKSTAAPSAGLRSAVS</sequence>
<evidence type="ECO:0000313" key="2">
    <source>
        <dbReference type="Proteomes" id="UP000321201"/>
    </source>
</evidence>
<dbReference type="EMBL" id="VPFL01000005">
    <property type="protein sequence ID" value="TXF12703.1"/>
    <property type="molecule type" value="Genomic_DNA"/>
</dbReference>
<dbReference type="GO" id="GO:0046917">
    <property type="term" value="F:triphosphoribosyl-dephospho-CoA synthase activity"/>
    <property type="evidence" value="ECO:0007669"/>
    <property type="project" value="InterPro"/>
</dbReference>
<name>A0A5C7EM89_9PROT</name>
<comment type="caution">
    <text evidence="1">The sequence shown here is derived from an EMBL/GenBank/DDBJ whole genome shotgun (WGS) entry which is preliminary data.</text>
</comment>
<keyword evidence="2" id="KW-1185">Reference proteome</keyword>
<dbReference type="OrthoDB" id="8525901at2"/>